<keyword evidence="2" id="KW-0560">Oxidoreductase</keyword>
<sequence>MASQTLISVLRRCHELVGGVSEEAVKAVVASEVMKLDARACGLEYFANFTHAMDIPYEVISAMIYTSKTFVCSVFAFPRIGATLPFHDHPGITGFVRPIAGRMAVSSFALITDETEAGPRPLSHHLLRPARFEGKRFLDANTPSTSVLDPINGQIHAIESLTPVSAFVDVLAPGYDNVPCTYYACDDPNPEPGRIYWLRVVPETVRMAPFYVEPVESSDLNL</sequence>
<evidence type="ECO:0000256" key="3">
    <source>
        <dbReference type="ARBA" id="ARBA00023004"/>
    </source>
</evidence>
<dbReference type="SUPFAM" id="SSF51182">
    <property type="entry name" value="RmlC-like cupins"/>
    <property type="match status" value="1"/>
</dbReference>
<evidence type="ECO:0000256" key="2">
    <source>
        <dbReference type="ARBA" id="ARBA00023002"/>
    </source>
</evidence>
<dbReference type="InterPro" id="IPR012864">
    <property type="entry name" value="PCO/ADO"/>
</dbReference>
<dbReference type="PANTHER" id="PTHR22966">
    <property type="entry name" value="2-AMINOETHANETHIOL DIOXYGENASE"/>
    <property type="match status" value="1"/>
</dbReference>
<dbReference type="InterPro" id="IPR011051">
    <property type="entry name" value="RmlC_Cupin_sf"/>
</dbReference>
<organism evidence="4 5">
    <name type="scientific">Panagrellus redivivus</name>
    <name type="common">Microworm</name>
    <dbReference type="NCBI Taxonomy" id="6233"/>
    <lineage>
        <taxon>Eukaryota</taxon>
        <taxon>Metazoa</taxon>
        <taxon>Ecdysozoa</taxon>
        <taxon>Nematoda</taxon>
        <taxon>Chromadorea</taxon>
        <taxon>Rhabditida</taxon>
        <taxon>Tylenchina</taxon>
        <taxon>Panagrolaimomorpha</taxon>
        <taxon>Panagrolaimoidea</taxon>
        <taxon>Panagrolaimidae</taxon>
        <taxon>Panagrellus</taxon>
    </lineage>
</organism>
<dbReference type="GO" id="GO:0046872">
    <property type="term" value="F:metal ion binding"/>
    <property type="evidence" value="ECO:0007669"/>
    <property type="project" value="UniProtKB-KW"/>
</dbReference>
<dbReference type="Gene3D" id="2.60.120.10">
    <property type="entry name" value="Jelly Rolls"/>
    <property type="match status" value="1"/>
</dbReference>
<name>A0A7E4W393_PANRE</name>
<accession>A0A7E4W393</accession>
<protein>
    <submittedName>
        <fullName evidence="5">2-aminoethanethiol dioxygenase</fullName>
    </submittedName>
</protein>
<dbReference type="InterPro" id="IPR014710">
    <property type="entry name" value="RmlC-like_jellyroll"/>
</dbReference>
<dbReference type="AlphaFoldDB" id="A0A7E4W393"/>
<dbReference type="Pfam" id="PF07847">
    <property type="entry name" value="PCO_ADO"/>
    <property type="match status" value="1"/>
</dbReference>
<keyword evidence="4" id="KW-1185">Reference proteome</keyword>
<keyword evidence="3" id="KW-0408">Iron</keyword>
<evidence type="ECO:0000313" key="5">
    <source>
        <dbReference type="WBParaSite" id="Pan_g6954.t1"/>
    </source>
</evidence>
<reference evidence="4" key="1">
    <citation type="journal article" date="2013" name="Genetics">
        <title>The draft genome and transcriptome of Panagrellus redivivus are shaped by the harsh demands of a free-living lifestyle.</title>
        <authorList>
            <person name="Srinivasan J."/>
            <person name="Dillman A.R."/>
            <person name="Macchietto M.G."/>
            <person name="Heikkinen L."/>
            <person name="Lakso M."/>
            <person name="Fracchia K.M."/>
            <person name="Antoshechkin I."/>
            <person name="Mortazavi A."/>
            <person name="Wong G."/>
            <person name="Sternberg P.W."/>
        </authorList>
    </citation>
    <scope>NUCLEOTIDE SEQUENCE [LARGE SCALE GENOMIC DNA]</scope>
    <source>
        <strain evidence="4">MT8872</strain>
    </source>
</reference>
<reference evidence="5" key="2">
    <citation type="submission" date="2020-10" db="UniProtKB">
        <authorList>
            <consortium name="WormBaseParasite"/>
        </authorList>
    </citation>
    <scope>IDENTIFICATION</scope>
</reference>
<keyword evidence="1" id="KW-0479">Metal-binding</keyword>
<evidence type="ECO:0000313" key="4">
    <source>
        <dbReference type="Proteomes" id="UP000492821"/>
    </source>
</evidence>
<dbReference type="WBParaSite" id="Pan_g6954.t1">
    <property type="protein sequence ID" value="Pan_g6954.t1"/>
    <property type="gene ID" value="Pan_g6954"/>
</dbReference>
<dbReference type="Proteomes" id="UP000492821">
    <property type="component" value="Unassembled WGS sequence"/>
</dbReference>
<dbReference type="PANTHER" id="PTHR22966:SF61">
    <property type="entry name" value="2-AMINOETHANETHIOL DIOXYGENASE"/>
    <property type="match status" value="1"/>
</dbReference>
<evidence type="ECO:0000256" key="1">
    <source>
        <dbReference type="ARBA" id="ARBA00022723"/>
    </source>
</evidence>
<proteinExistence type="predicted"/>
<dbReference type="GO" id="GO:0016702">
    <property type="term" value="F:oxidoreductase activity, acting on single donors with incorporation of molecular oxygen, incorporation of two atoms of oxygen"/>
    <property type="evidence" value="ECO:0007669"/>
    <property type="project" value="InterPro"/>
</dbReference>